<dbReference type="Pfam" id="PF07873">
    <property type="entry name" value="YabP"/>
    <property type="match status" value="1"/>
</dbReference>
<dbReference type="NCBIfam" id="TIGR02892">
    <property type="entry name" value="spore_yabP"/>
    <property type="match status" value="1"/>
</dbReference>
<dbReference type="InterPro" id="IPR038705">
    <property type="entry name" value="YabP_sf"/>
</dbReference>
<dbReference type="InterPro" id="IPR012504">
    <property type="entry name" value="Spore_YabP"/>
</dbReference>
<protein>
    <submittedName>
        <fullName evidence="2">Sporulation protein YabP</fullName>
    </submittedName>
</protein>
<keyword evidence="3" id="KW-1185">Reference proteome</keyword>
<evidence type="ECO:0000313" key="3">
    <source>
        <dbReference type="Proteomes" id="UP000198636"/>
    </source>
</evidence>
<name>A0A1G5AJP0_9FIRM</name>
<dbReference type="EMBL" id="FMUS01000001">
    <property type="protein sequence ID" value="SCX78138.1"/>
    <property type="molecule type" value="Genomic_DNA"/>
</dbReference>
<dbReference type="STRING" id="1120976.SAMN03080606_00168"/>
<evidence type="ECO:0000313" key="2">
    <source>
        <dbReference type="EMBL" id="SCX78138.1"/>
    </source>
</evidence>
<reference evidence="2 3" key="1">
    <citation type="submission" date="2016-10" db="EMBL/GenBank/DDBJ databases">
        <authorList>
            <person name="de Groot N.N."/>
        </authorList>
    </citation>
    <scope>NUCLEOTIDE SEQUENCE [LARGE SCALE GENOMIC DNA]</scope>
    <source>
        <strain evidence="2 3">DSM 18978</strain>
    </source>
</reference>
<dbReference type="Proteomes" id="UP000198636">
    <property type="component" value="Unassembled WGS sequence"/>
</dbReference>
<proteinExistence type="predicted"/>
<dbReference type="AlphaFoldDB" id="A0A1G5AJP0"/>
<dbReference type="InterPro" id="IPR022476">
    <property type="entry name" value="Spore_YabP/YqfC"/>
</dbReference>
<accession>A0A1G5AJP0</accession>
<feature type="region of interest" description="Disordered" evidence="1">
    <location>
        <begin position="1"/>
        <end position="22"/>
    </location>
</feature>
<dbReference type="Gene3D" id="2.60.40.2000">
    <property type="match status" value="1"/>
</dbReference>
<evidence type="ECO:0000256" key="1">
    <source>
        <dbReference type="SAM" id="MobiDB-lite"/>
    </source>
</evidence>
<organism evidence="2 3">
    <name type="scientific">Alkaliphilus peptidifermentans DSM 18978</name>
    <dbReference type="NCBI Taxonomy" id="1120976"/>
    <lineage>
        <taxon>Bacteria</taxon>
        <taxon>Bacillati</taxon>
        <taxon>Bacillota</taxon>
        <taxon>Clostridia</taxon>
        <taxon>Peptostreptococcales</taxon>
        <taxon>Natronincolaceae</taxon>
        <taxon>Alkaliphilus</taxon>
    </lineage>
</organism>
<sequence>MRVNMGKVKPLEDRKGSKSKTHNMILENREKLSISGVEHVNSFNSELIVLETIEGVLTIKGQELDVNKLNLEDGNVVVTGIVYSLAYSNRDSLGSKGSGFLGKMFK</sequence>
<gene>
    <name evidence="2" type="ORF">SAMN03080606_00168</name>
</gene>
<dbReference type="PIRSF" id="PIRSF011576">
    <property type="entry name" value="YabP"/>
    <property type="match status" value="1"/>
</dbReference>
<dbReference type="GO" id="GO:0030435">
    <property type="term" value="P:sporulation resulting in formation of a cellular spore"/>
    <property type="evidence" value="ECO:0007669"/>
    <property type="project" value="InterPro"/>
</dbReference>